<evidence type="ECO:0000259" key="6">
    <source>
        <dbReference type="Pfam" id="PF12589"/>
    </source>
</evidence>
<feature type="signal peptide" evidence="5">
    <location>
        <begin position="1"/>
        <end position="20"/>
    </location>
</feature>
<keyword evidence="1" id="KW-0489">Methyltransferase</keyword>
<dbReference type="EMBL" id="JAXIOK010000011">
    <property type="protein sequence ID" value="KAK4760171.1"/>
    <property type="molecule type" value="Genomic_DNA"/>
</dbReference>
<keyword evidence="5" id="KW-0732">Signal</keyword>
<accession>A0AAN7Q5M9</accession>
<comment type="caution">
    <text evidence="8">The sequence shown here is derived from an EMBL/GenBank/DDBJ whole genome shotgun (WGS) entry which is preliminary data.</text>
</comment>
<sequence length="278" mass="31596">MFSTVFFLFWNLLFQWLCNADKSSHEPRLRLNSKSRKEYLVLTCGPPSVTTTVPNGKGEDGRLSTDESSGDEENHTVGILDRHRPRKKQKVNKKGKGREWVVKKKEHMRRKAISVVRNNGVQRALPLIRWDPLPIGVNLIRPDSDQIPYVESGSYVAYNNVKGGIYWKAMIAYGALSTCLGEEDFFFNRPSSLDSAFLGHALIVLQTLPETSSLRSKLSQHDNLVRYAEKHKVQYMDTSSISSPQLPSIPKRDTRRKRPLNSGSKPKSGTKKERTPEE</sequence>
<evidence type="ECO:0000256" key="2">
    <source>
        <dbReference type="ARBA" id="ARBA00022679"/>
    </source>
</evidence>
<dbReference type="Pfam" id="PF12589">
    <property type="entry name" value="WBS_methylT"/>
    <property type="match status" value="1"/>
</dbReference>
<evidence type="ECO:0000256" key="3">
    <source>
        <dbReference type="ARBA" id="ARBA00022691"/>
    </source>
</evidence>
<reference evidence="8 9" key="1">
    <citation type="journal article" date="2023" name="Hortic Res">
        <title>Pangenome of water caltrop reveals structural variations and asymmetric subgenome divergence after allopolyploidization.</title>
        <authorList>
            <person name="Zhang X."/>
            <person name="Chen Y."/>
            <person name="Wang L."/>
            <person name="Yuan Y."/>
            <person name="Fang M."/>
            <person name="Shi L."/>
            <person name="Lu R."/>
            <person name="Comes H.P."/>
            <person name="Ma Y."/>
            <person name="Chen Y."/>
            <person name="Huang G."/>
            <person name="Zhou Y."/>
            <person name="Zheng Z."/>
            <person name="Qiu Y."/>
        </authorList>
    </citation>
    <scope>NUCLEOTIDE SEQUENCE [LARGE SCALE GENOMIC DNA]</scope>
    <source>
        <tissue evidence="8">Roots</tissue>
    </source>
</reference>
<feature type="compositionally biased region" description="Low complexity" evidence="4">
    <location>
        <begin position="239"/>
        <end position="249"/>
    </location>
</feature>
<gene>
    <name evidence="8" type="ORF">SAY87_023302</name>
</gene>
<dbReference type="Pfam" id="PF17171">
    <property type="entry name" value="GST_C_6"/>
    <property type="match status" value="1"/>
</dbReference>
<keyword evidence="9" id="KW-1185">Reference proteome</keyword>
<feature type="domain" description="Metaxin glutathione S-transferase" evidence="7">
    <location>
        <begin position="172"/>
        <end position="230"/>
    </location>
</feature>
<dbReference type="GO" id="GO:0005730">
    <property type="term" value="C:nucleolus"/>
    <property type="evidence" value="ECO:0007669"/>
    <property type="project" value="TreeGrafter"/>
</dbReference>
<name>A0AAN7Q5M9_9MYRT</name>
<evidence type="ECO:0000256" key="4">
    <source>
        <dbReference type="SAM" id="MobiDB-lite"/>
    </source>
</evidence>
<feature type="region of interest" description="Disordered" evidence="4">
    <location>
        <begin position="48"/>
        <end position="97"/>
    </location>
</feature>
<dbReference type="InterPro" id="IPR033468">
    <property type="entry name" value="Metaxin_GST"/>
</dbReference>
<dbReference type="GO" id="GO:0070476">
    <property type="term" value="P:rRNA (guanine-N7)-methylation"/>
    <property type="evidence" value="ECO:0007669"/>
    <property type="project" value="InterPro"/>
</dbReference>
<evidence type="ECO:0000259" key="7">
    <source>
        <dbReference type="Pfam" id="PF17171"/>
    </source>
</evidence>
<feature type="chain" id="PRO_5043006778" evidence="5">
    <location>
        <begin position="21"/>
        <end position="278"/>
    </location>
</feature>
<feature type="compositionally biased region" description="Basic residues" evidence="4">
    <location>
        <begin position="83"/>
        <end position="96"/>
    </location>
</feature>
<keyword evidence="3" id="KW-0949">S-adenosyl-L-methionine</keyword>
<evidence type="ECO:0000256" key="5">
    <source>
        <dbReference type="SAM" id="SignalP"/>
    </source>
</evidence>
<protein>
    <submittedName>
        <fullName evidence="8">Uncharacterized protein</fullName>
    </submittedName>
</protein>
<dbReference type="InterPro" id="IPR039769">
    <property type="entry name" value="Bud23-like"/>
</dbReference>
<keyword evidence="2" id="KW-0808">Transferase</keyword>
<dbReference type="InterPro" id="IPR022238">
    <property type="entry name" value="Bud23_C"/>
</dbReference>
<dbReference type="PANTHER" id="PTHR12734:SF0">
    <property type="entry name" value="18S RRNA (GUANINE-N(7))-METHYLTRANSFERASE-RELATED"/>
    <property type="match status" value="1"/>
</dbReference>
<dbReference type="AlphaFoldDB" id="A0AAN7Q5M9"/>
<evidence type="ECO:0000256" key="1">
    <source>
        <dbReference type="ARBA" id="ARBA00022603"/>
    </source>
</evidence>
<feature type="region of interest" description="Disordered" evidence="4">
    <location>
        <begin position="236"/>
        <end position="278"/>
    </location>
</feature>
<evidence type="ECO:0000313" key="8">
    <source>
        <dbReference type="EMBL" id="KAK4760171.1"/>
    </source>
</evidence>
<dbReference type="PANTHER" id="PTHR12734">
    <property type="entry name" value="METHYLTRANSFERASE-RELATED"/>
    <property type="match status" value="1"/>
</dbReference>
<feature type="domain" description="18S rRNA (guanine(1575)-N(7))-methyltransferase Bud23 C-terminal" evidence="6">
    <location>
        <begin position="42"/>
        <end position="115"/>
    </location>
</feature>
<organism evidence="8 9">
    <name type="scientific">Trapa incisa</name>
    <dbReference type="NCBI Taxonomy" id="236973"/>
    <lineage>
        <taxon>Eukaryota</taxon>
        <taxon>Viridiplantae</taxon>
        <taxon>Streptophyta</taxon>
        <taxon>Embryophyta</taxon>
        <taxon>Tracheophyta</taxon>
        <taxon>Spermatophyta</taxon>
        <taxon>Magnoliopsida</taxon>
        <taxon>eudicotyledons</taxon>
        <taxon>Gunneridae</taxon>
        <taxon>Pentapetalae</taxon>
        <taxon>rosids</taxon>
        <taxon>malvids</taxon>
        <taxon>Myrtales</taxon>
        <taxon>Lythraceae</taxon>
        <taxon>Trapa</taxon>
    </lineage>
</organism>
<dbReference type="Proteomes" id="UP001345219">
    <property type="component" value="Chromosome 17"/>
</dbReference>
<dbReference type="GO" id="GO:0016435">
    <property type="term" value="F:rRNA (guanine) methyltransferase activity"/>
    <property type="evidence" value="ECO:0007669"/>
    <property type="project" value="InterPro"/>
</dbReference>
<evidence type="ECO:0000313" key="9">
    <source>
        <dbReference type="Proteomes" id="UP001345219"/>
    </source>
</evidence>
<proteinExistence type="predicted"/>